<evidence type="ECO:0008006" key="4">
    <source>
        <dbReference type="Google" id="ProtNLM"/>
    </source>
</evidence>
<gene>
    <name evidence="2" type="ORF">ISG29_09325</name>
</gene>
<dbReference type="Proteomes" id="UP000656804">
    <property type="component" value="Unassembled WGS sequence"/>
</dbReference>
<dbReference type="RefSeq" id="WP_194503139.1">
    <property type="nucleotide sequence ID" value="NZ_JADIVZ010000003.1"/>
</dbReference>
<dbReference type="AlphaFoldDB" id="A0A930UY79"/>
<comment type="caution">
    <text evidence="2">The sequence shown here is derived from an EMBL/GenBank/DDBJ whole genome shotgun (WGS) entry which is preliminary data.</text>
</comment>
<reference evidence="2" key="1">
    <citation type="submission" date="2020-11" db="EMBL/GenBank/DDBJ databases">
        <title>Nocardioides sp. CBS4Y-1, whole genome shotgun sequence.</title>
        <authorList>
            <person name="Tuo L."/>
        </authorList>
    </citation>
    <scope>NUCLEOTIDE SEQUENCE</scope>
    <source>
        <strain evidence="2">CBS4Y-1</strain>
    </source>
</reference>
<dbReference type="InterPro" id="IPR027417">
    <property type="entry name" value="P-loop_NTPase"/>
</dbReference>
<organism evidence="2 3">
    <name type="scientific">Nocardioides acrostichi</name>
    <dbReference type="NCBI Taxonomy" id="2784339"/>
    <lineage>
        <taxon>Bacteria</taxon>
        <taxon>Bacillati</taxon>
        <taxon>Actinomycetota</taxon>
        <taxon>Actinomycetes</taxon>
        <taxon>Propionibacteriales</taxon>
        <taxon>Nocardioidaceae</taxon>
        <taxon>Nocardioides</taxon>
    </lineage>
</organism>
<evidence type="ECO:0000313" key="2">
    <source>
        <dbReference type="EMBL" id="MBF4161892.1"/>
    </source>
</evidence>
<dbReference type="SUPFAM" id="SSF52540">
    <property type="entry name" value="P-loop containing nucleoside triphosphate hydrolases"/>
    <property type="match status" value="1"/>
</dbReference>
<sequence length="370" mass="41059">MRPVYLHIGLQKTGTSYLQRLFLGSAEQLAGHGFDVVPDQRRSAYWLMLDVRDRLKPHDPAQAREVLAGLAQALSDAGGRAALVSEESLSPAEDAQIERLLAACAAGDREPHVVLSVRDLARQIPSVWQQLLQSGRTITYPHYVRRLREVQGTDAPIWRQKDIAAVVDKWARHVPPERIHVVTVPPPGSDQTLLLRRYCSVLGVEPDWLVETDPGRANRGLRLEQSEVLRRVNDAIPENLFRRDLYGDIGKRWLSVQVLGGTEGRRILLPAEHAEWCQETSRGYVEHLRTSGVDVVGELEDLLPRPESIADDDQEVSEEQVAQAAVAALSTIVNTRLERGQEASSPAGPEAEETLAPGAVRSLVSRLRGR</sequence>
<keyword evidence="3" id="KW-1185">Reference proteome</keyword>
<evidence type="ECO:0000256" key="1">
    <source>
        <dbReference type="SAM" id="MobiDB-lite"/>
    </source>
</evidence>
<dbReference type="Gene3D" id="3.40.50.300">
    <property type="entry name" value="P-loop containing nucleotide triphosphate hydrolases"/>
    <property type="match status" value="1"/>
</dbReference>
<protein>
    <recommendedName>
        <fullName evidence="4">Sulfotransferase family protein</fullName>
    </recommendedName>
</protein>
<feature type="region of interest" description="Disordered" evidence="1">
    <location>
        <begin position="337"/>
        <end position="359"/>
    </location>
</feature>
<proteinExistence type="predicted"/>
<accession>A0A930UY79</accession>
<name>A0A930UY79_9ACTN</name>
<dbReference type="EMBL" id="JADIVZ010000003">
    <property type="protein sequence ID" value="MBF4161892.1"/>
    <property type="molecule type" value="Genomic_DNA"/>
</dbReference>
<evidence type="ECO:0000313" key="3">
    <source>
        <dbReference type="Proteomes" id="UP000656804"/>
    </source>
</evidence>